<protein>
    <submittedName>
        <fullName evidence="7">DNA-binding transcriptional LysR family regulator</fullName>
    </submittedName>
</protein>
<dbReference type="Gene3D" id="3.40.190.290">
    <property type="match status" value="1"/>
</dbReference>
<accession>A0A853ARX9</accession>
<reference evidence="7 8" key="1">
    <citation type="submission" date="2020-07" db="EMBL/GenBank/DDBJ databases">
        <title>Sequencing the genomes of 1000 actinobacteria strains.</title>
        <authorList>
            <person name="Klenk H.-P."/>
        </authorList>
    </citation>
    <scope>NUCLEOTIDE SEQUENCE [LARGE SCALE GENOMIC DNA]</scope>
    <source>
        <strain evidence="7 8">DSM 44065</strain>
    </source>
</reference>
<evidence type="ECO:0000313" key="8">
    <source>
        <dbReference type="Proteomes" id="UP000587002"/>
    </source>
</evidence>
<organism evidence="7 8">
    <name type="scientific">Saccharopolyspora hordei</name>
    <dbReference type="NCBI Taxonomy" id="1838"/>
    <lineage>
        <taxon>Bacteria</taxon>
        <taxon>Bacillati</taxon>
        <taxon>Actinomycetota</taxon>
        <taxon>Actinomycetes</taxon>
        <taxon>Pseudonocardiales</taxon>
        <taxon>Pseudonocardiaceae</taxon>
        <taxon>Saccharopolyspora</taxon>
    </lineage>
</organism>
<evidence type="ECO:0000256" key="4">
    <source>
        <dbReference type="ARBA" id="ARBA00023163"/>
    </source>
</evidence>
<dbReference type="PANTHER" id="PTHR30126:SF40">
    <property type="entry name" value="HTH-TYPE TRANSCRIPTIONAL REGULATOR GLTR"/>
    <property type="match status" value="1"/>
</dbReference>
<dbReference type="AlphaFoldDB" id="A0A853ARX9"/>
<proteinExistence type="inferred from homology"/>
<evidence type="ECO:0000256" key="1">
    <source>
        <dbReference type="ARBA" id="ARBA00009437"/>
    </source>
</evidence>
<dbReference type="GO" id="GO:0003700">
    <property type="term" value="F:DNA-binding transcription factor activity"/>
    <property type="evidence" value="ECO:0007669"/>
    <property type="project" value="InterPro"/>
</dbReference>
<dbReference type="EMBL" id="JACCFJ010000001">
    <property type="protein sequence ID" value="NYI84441.1"/>
    <property type="molecule type" value="Genomic_DNA"/>
</dbReference>
<dbReference type="RefSeq" id="WP_179721585.1">
    <property type="nucleotide sequence ID" value="NZ_BAABFH010000001.1"/>
</dbReference>
<feature type="region of interest" description="Disordered" evidence="5">
    <location>
        <begin position="287"/>
        <end position="311"/>
    </location>
</feature>
<keyword evidence="8" id="KW-1185">Reference proteome</keyword>
<evidence type="ECO:0000256" key="3">
    <source>
        <dbReference type="ARBA" id="ARBA00023125"/>
    </source>
</evidence>
<dbReference type="InterPro" id="IPR036388">
    <property type="entry name" value="WH-like_DNA-bd_sf"/>
</dbReference>
<dbReference type="Pfam" id="PF03466">
    <property type="entry name" value="LysR_substrate"/>
    <property type="match status" value="1"/>
</dbReference>
<evidence type="ECO:0000313" key="7">
    <source>
        <dbReference type="EMBL" id="NYI84441.1"/>
    </source>
</evidence>
<dbReference type="InterPro" id="IPR000847">
    <property type="entry name" value="LysR_HTH_N"/>
</dbReference>
<dbReference type="PROSITE" id="PS50931">
    <property type="entry name" value="HTH_LYSR"/>
    <property type="match status" value="1"/>
</dbReference>
<dbReference type="Gene3D" id="1.10.10.10">
    <property type="entry name" value="Winged helix-like DNA-binding domain superfamily/Winged helix DNA-binding domain"/>
    <property type="match status" value="1"/>
</dbReference>
<evidence type="ECO:0000256" key="2">
    <source>
        <dbReference type="ARBA" id="ARBA00023015"/>
    </source>
</evidence>
<dbReference type="SUPFAM" id="SSF46785">
    <property type="entry name" value="Winged helix' DNA-binding domain"/>
    <property type="match status" value="1"/>
</dbReference>
<dbReference type="InterPro" id="IPR005119">
    <property type="entry name" value="LysR_subst-bd"/>
</dbReference>
<dbReference type="InterPro" id="IPR036390">
    <property type="entry name" value="WH_DNA-bd_sf"/>
</dbReference>
<dbReference type="CDD" id="cd08442">
    <property type="entry name" value="PBP2_YofA_SoxR_like"/>
    <property type="match status" value="1"/>
</dbReference>
<dbReference type="PRINTS" id="PR00039">
    <property type="entry name" value="HTHLYSR"/>
</dbReference>
<dbReference type="PANTHER" id="PTHR30126">
    <property type="entry name" value="HTH-TYPE TRANSCRIPTIONAL REGULATOR"/>
    <property type="match status" value="1"/>
</dbReference>
<dbReference type="FunFam" id="1.10.10.10:FF:000001">
    <property type="entry name" value="LysR family transcriptional regulator"/>
    <property type="match status" value="1"/>
</dbReference>
<dbReference type="GO" id="GO:0000976">
    <property type="term" value="F:transcription cis-regulatory region binding"/>
    <property type="evidence" value="ECO:0007669"/>
    <property type="project" value="TreeGrafter"/>
</dbReference>
<comment type="similarity">
    <text evidence="1">Belongs to the LysR transcriptional regulatory family.</text>
</comment>
<dbReference type="Proteomes" id="UP000587002">
    <property type="component" value="Unassembled WGS sequence"/>
</dbReference>
<keyword evidence="4" id="KW-0804">Transcription</keyword>
<gene>
    <name evidence="7" type="ORF">HNR68_003071</name>
</gene>
<evidence type="ECO:0000259" key="6">
    <source>
        <dbReference type="PROSITE" id="PS50931"/>
    </source>
</evidence>
<dbReference type="SUPFAM" id="SSF53850">
    <property type="entry name" value="Periplasmic binding protein-like II"/>
    <property type="match status" value="1"/>
</dbReference>
<keyword evidence="2" id="KW-0805">Transcription regulation</keyword>
<name>A0A853ARX9_9PSEU</name>
<comment type="caution">
    <text evidence="7">The sequence shown here is derived from an EMBL/GenBank/DDBJ whole genome shotgun (WGS) entry which is preliminary data.</text>
</comment>
<dbReference type="Pfam" id="PF00126">
    <property type="entry name" value="HTH_1"/>
    <property type="match status" value="1"/>
</dbReference>
<evidence type="ECO:0000256" key="5">
    <source>
        <dbReference type="SAM" id="MobiDB-lite"/>
    </source>
</evidence>
<feature type="domain" description="HTH lysR-type" evidence="6">
    <location>
        <begin position="1"/>
        <end position="58"/>
    </location>
</feature>
<keyword evidence="3 7" id="KW-0238">DNA-binding</keyword>
<sequence>MELADLRTFVAVARAGGITRAAAQLHTVQSSVSARVAGLERELGATLLRRHARGVTLTAAGEQFLGYARQITSLAEEAARVVRGETPGGPLRIGAMETTAGFRLPPVLEAYTAAWPDVELSVLTGPTDELVARVKDHSLDAALVAGPVGDRELHEEEVFTEELALVTAARHRHLDDALRGPGGPRLLVFRAGCSYRRRLEAVVRERGVEPKVLDFGSVEGILGCVAAGLGITMLPRALVEGSALRHRLRLHRTPSGGTAATVFVRRRDAPVTAALAEFYRQLRDARSTPGRDASCPQRTDHAVVLGPGGGH</sequence>